<dbReference type="Proteomes" id="UP000314294">
    <property type="component" value="Unassembled WGS sequence"/>
</dbReference>
<evidence type="ECO:0000313" key="2">
    <source>
        <dbReference type="EMBL" id="TNN37363.1"/>
    </source>
</evidence>
<proteinExistence type="predicted"/>
<evidence type="ECO:0000313" key="3">
    <source>
        <dbReference type="Proteomes" id="UP000314294"/>
    </source>
</evidence>
<protein>
    <submittedName>
        <fullName evidence="2">Uncharacterized protein</fullName>
    </submittedName>
</protein>
<reference evidence="2 3" key="1">
    <citation type="submission" date="2019-03" db="EMBL/GenBank/DDBJ databases">
        <title>First draft genome of Liparis tanakae, snailfish: a comprehensive survey of snailfish specific genes.</title>
        <authorList>
            <person name="Kim W."/>
            <person name="Song I."/>
            <person name="Jeong J.-H."/>
            <person name="Kim D."/>
            <person name="Kim S."/>
            <person name="Ryu S."/>
            <person name="Song J.Y."/>
            <person name="Lee S.K."/>
        </authorList>
    </citation>
    <scope>NUCLEOTIDE SEQUENCE [LARGE SCALE GENOMIC DNA]</scope>
    <source>
        <tissue evidence="2">Muscle</tissue>
    </source>
</reference>
<sequence length="72" mass="8506">MHNDYFEENNNNNNNNNNPRLIQRVPKRPDNSGRKNVCNNNIWQRDSVVLHNQLGLELERRVLIRARKSPTG</sequence>
<evidence type="ECO:0000256" key="1">
    <source>
        <dbReference type="SAM" id="MobiDB-lite"/>
    </source>
</evidence>
<feature type="region of interest" description="Disordered" evidence="1">
    <location>
        <begin position="1"/>
        <end position="38"/>
    </location>
</feature>
<accession>A0A4Z2F921</accession>
<keyword evidence="3" id="KW-1185">Reference proteome</keyword>
<comment type="caution">
    <text evidence="2">The sequence shown here is derived from an EMBL/GenBank/DDBJ whole genome shotgun (WGS) entry which is preliminary data.</text>
</comment>
<gene>
    <name evidence="2" type="ORF">EYF80_052472</name>
</gene>
<feature type="compositionally biased region" description="Low complexity" evidence="1">
    <location>
        <begin position="9"/>
        <end position="18"/>
    </location>
</feature>
<name>A0A4Z2F921_9TELE</name>
<dbReference type="EMBL" id="SRLO01001497">
    <property type="protein sequence ID" value="TNN37363.1"/>
    <property type="molecule type" value="Genomic_DNA"/>
</dbReference>
<dbReference type="AlphaFoldDB" id="A0A4Z2F921"/>
<organism evidence="2 3">
    <name type="scientific">Liparis tanakae</name>
    <name type="common">Tanaka's snailfish</name>
    <dbReference type="NCBI Taxonomy" id="230148"/>
    <lineage>
        <taxon>Eukaryota</taxon>
        <taxon>Metazoa</taxon>
        <taxon>Chordata</taxon>
        <taxon>Craniata</taxon>
        <taxon>Vertebrata</taxon>
        <taxon>Euteleostomi</taxon>
        <taxon>Actinopterygii</taxon>
        <taxon>Neopterygii</taxon>
        <taxon>Teleostei</taxon>
        <taxon>Neoteleostei</taxon>
        <taxon>Acanthomorphata</taxon>
        <taxon>Eupercaria</taxon>
        <taxon>Perciformes</taxon>
        <taxon>Cottioidei</taxon>
        <taxon>Cottales</taxon>
        <taxon>Liparidae</taxon>
        <taxon>Liparis</taxon>
    </lineage>
</organism>